<keyword evidence="6 9" id="KW-0472">Membrane</keyword>
<dbReference type="AlphaFoldDB" id="A0A6L2PKD1"/>
<comment type="caution">
    <text evidence="10">The sequence shown here is derived from an EMBL/GenBank/DDBJ whole genome shotgun (WGS) entry which is preliminary data.</text>
</comment>
<evidence type="ECO:0000256" key="9">
    <source>
        <dbReference type="SAM" id="Phobius"/>
    </source>
</evidence>
<evidence type="ECO:0000256" key="3">
    <source>
        <dbReference type="ARBA" id="ARBA00022692"/>
    </source>
</evidence>
<feature type="non-terminal residue" evidence="10">
    <location>
        <position position="115"/>
    </location>
</feature>
<keyword evidence="5 9" id="KW-1133">Transmembrane helix</keyword>
<dbReference type="GO" id="GO:0007165">
    <property type="term" value="P:signal transduction"/>
    <property type="evidence" value="ECO:0007669"/>
    <property type="project" value="UniProtKB-KW"/>
</dbReference>
<dbReference type="GO" id="GO:0004984">
    <property type="term" value="F:olfactory receptor activity"/>
    <property type="evidence" value="ECO:0007669"/>
    <property type="project" value="InterPro"/>
</dbReference>
<accession>A0A6L2PKD1</accession>
<dbReference type="Proteomes" id="UP000502823">
    <property type="component" value="Unassembled WGS sequence"/>
</dbReference>
<keyword evidence="11" id="KW-1185">Reference proteome</keyword>
<evidence type="ECO:0000256" key="5">
    <source>
        <dbReference type="ARBA" id="ARBA00022989"/>
    </source>
</evidence>
<evidence type="ECO:0000256" key="2">
    <source>
        <dbReference type="ARBA" id="ARBA00022606"/>
    </source>
</evidence>
<dbReference type="Pfam" id="PF02949">
    <property type="entry name" value="7tm_6"/>
    <property type="match status" value="1"/>
</dbReference>
<proteinExistence type="predicted"/>
<dbReference type="GO" id="GO:0005549">
    <property type="term" value="F:odorant binding"/>
    <property type="evidence" value="ECO:0007669"/>
    <property type="project" value="InterPro"/>
</dbReference>
<reference evidence="11" key="1">
    <citation type="submission" date="2020-01" db="EMBL/GenBank/DDBJ databases">
        <title>Draft genome sequence of the Termite Coptotermes fromosanus.</title>
        <authorList>
            <person name="Itakura S."/>
            <person name="Yosikawa Y."/>
            <person name="Umezawa K."/>
        </authorList>
    </citation>
    <scope>NUCLEOTIDE SEQUENCE [LARGE SCALE GENOMIC DNA]</scope>
</reference>
<keyword evidence="3 9" id="KW-0812">Transmembrane</keyword>
<keyword evidence="7" id="KW-0675">Receptor</keyword>
<comment type="subcellular location">
    <subcellularLocation>
        <location evidence="1">Membrane</location>
        <topology evidence="1">Multi-pass membrane protein</topology>
    </subcellularLocation>
</comment>
<keyword evidence="4" id="KW-0552">Olfaction</keyword>
<evidence type="ECO:0000256" key="1">
    <source>
        <dbReference type="ARBA" id="ARBA00004141"/>
    </source>
</evidence>
<evidence type="ECO:0000313" key="11">
    <source>
        <dbReference type="Proteomes" id="UP000502823"/>
    </source>
</evidence>
<dbReference type="GO" id="GO:0016020">
    <property type="term" value="C:membrane"/>
    <property type="evidence" value="ECO:0007669"/>
    <property type="project" value="UniProtKB-SubCell"/>
</dbReference>
<dbReference type="InterPro" id="IPR004117">
    <property type="entry name" value="7tm6_olfct_rcpt"/>
</dbReference>
<evidence type="ECO:0008006" key="12">
    <source>
        <dbReference type="Google" id="ProtNLM"/>
    </source>
</evidence>
<dbReference type="OrthoDB" id="6617147at2759"/>
<evidence type="ECO:0000256" key="4">
    <source>
        <dbReference type="ARBA" id="ARBA00022725"/>
    </source>
</evidence>
<name>A0A6L2PKD1_COPFO</name>
<organism evidence="10 11">
    <name type="scientific">Coptotermes formosanus</name>
    <name type="common">Formosan subterranean termite</name>
    <dbReference type="NCBI Taxonomy" id="36987"/>
    <lineage>
        <taxon>Eukaryota</taxon>
        <taxon>Metazoa</taxon>
        <taxon>Ecdysozoa</taxon>
        <taxon>Arthropoda</taxon>
        <taxon>Hexapoda</taxon>
        <taxon>Insecta</taxon>
        <taxon>Pterygota</taxon>
        <taxon>Neoptera</taxon>
        <taxon>Polyneoptera</taxon>
        <taxon>Dictyoptera</taxon>
        <taxon>Blattodea</taxon>
        <taxon>Blattoidea</taxon>
        <taxon>Termitoidae</taxon>
        <taxon>Rhinotermitidae</taxon>
        <taxon>Coptotermes</taxon>
    </lineage>
</organism>
<evidence type="ECO:0000256" key="7">
    <source>
        <dbReference type="ARBA" id="ARBA00023170"/>
    </source>
</evidence>
<keyword evidence="2" id="KW-0716">Sensory transduction</keyword>
<dbReference type="InParanoid" id="A0A6L2PKD1"/>
<dbReference type="EMBL" id="BLKM01004533">
    <property type="protein sequence ID" value="GFG31652.1"/>
    <property type="molecule type" value="Genomic_DNA"/>
</dbReference>
<protein>
    <recommendedName>
        <fullName evidence="12">Odorant receptor</fullName>
    </recommendedName>
</protein>
<gene>
    <name evidence="10" type="ORF">Cfor_00634</name>
</gene>
<evidence type="ECO:0000256" key="6">
    <source>
        <dbReference type="ARBA" id="ARBA00023136"/>
    </source>
</evidence>
<evidence type="ECO:0000256" key="8">
    <source>
        <dbReference type="ARBA" id="ARBA00023224"/>
    </source>
</evidence>
<keyword evidence="8" id="KW-0807">Transducer</keyword>
<feature type="transmembrane region" description="Helical" evidence="9">
    <location>
        <begin position="90"/>
        <end position="111"/>
    </location>
</feature>
<evidence type="ECO:0000313" key="10">
    <source>
        <dbReference type="EMBL" id="GFG31652.1"/>
    </source>
</evidence>
<sequence length="115" mass="12830">MLQCFTSLVVTGTTYGFLSLCTTLIAVGCAQFEKLNATLLDIRQECTKLRDRQEGAKDHTIANSNSQEKLNSCIRHHQDIITYMQQLEDALNVALCGHFLILLAIMCFNAFSVVT</sequence>